<accession>A0AAN8YI20</accession>
<evidence type="ECO:0000313" key="2">
    <source>
        <dbReference type="Proteomes" id="UP001371456"/>
    </source>
</evidence>
<dbReference type="EMBL" id="JBANQN010000003">
    <property type="protein sequence ID" value="KAK6794364.1"/>
    <property type="molecule type" value="Genomic_DNA"/>
</dbReference>
<organism evidence="1 2">
    <name type="scientific">Solanum bulbocastanum</name>
    <name type="common">Wild potato</name>
    <dbReference type="NCBI Taxonomy" id="147425"/>
    <lineage>
        <taxon>Eukaryota</taxon>
        <taxon>Viridiplantae</taxon>
        <taxon>Streptophyta</taxon>
        <taxon>Embryophyta</taxon>
        <taxon>Tracheophyta</taxon>
        <taxon>Spermatophyta</taxon>
        <taxon>Magnoliopsida</taxon>
        <taxon>eudicotyledons</taxon>
        <taxon>Gunneridae</taxon>
        <taxon>Pentapetalae</taxon>
        <taxon>asterids</taxon>
        <taxon>lamiids</taxon>
        <taxon>Solanales</taxon>
        <taxon>Solanaceae</taxon>
        <taxon>Solanoideae</taxon>
        <taxon>Solaneae</taxon>
        <taxon>Solanum</taxon>
    </lineage>
</organism>
<sequence>MNWFPAHAEKQKSYEYCCEDRNDSKTFSWICYEKTNPEREQRNSGVNNTKTREPCGMLLLYGCQWGALEADDSILSSSKEAEQLMIEAPFSVPVVIEASVQDYCESKPNFAELTSLIKLGNSAVWTKSLIAGMQRIAANHSFHMMYPSKEYALCCVNYKQFACKKAGHDPISRLLFICAIRRDT</sequence>
<comment type="caution">
    <text evidence="1">The sequence shown here is derived from an EMBL/GenBank/DDBJ whole genome shotgun (WGS) entry which is preliminary data.</text>
</comment>
<proteinExistence type="predicted"/>
<keyword evidence="2" id="KW-1185">Reference proteome</keyword>
<dbReference type="AlphaFoldDB" id="A0AAN8YI20"/>
<gene>
    <name evidence="1" type="ORF">RDI58_007817</name>
</gene>
<evidence type="ECO:0000313" key="1">
    <source>
        <dbReference type="EMBL" id="KAK6794364.1"/>
    </source>
</evidence>
<name>A0AAN8YI20_SOLBU</name>
<reference evidence="1 2" key="1">
    <citation type="submission" date="2024-02" db="EMBL/GenBank/DDBJ databases">
        <title>de novo genome assembly of Solanum bulbocastanum strain 11H21.</title>
        <authorList>
            <person name="Hosaka A.J."/>
        </authorList>
    </citation>
    <scope>NUCLEOTIDE SEQUENCE [LARGE SCALE GENOMIC DNA]</scope>
    <source>
        <tissue evidence="1">Young leaves</tissue>
    </source>
</reference>
<dbReference type="Proteomes" id="UP001371456">
    <property type="component" value="Unassembled WGS sequence"/>
</dbReference>
<protein>
    <submittedName>
        <fullName evidence="1">Uncharacterized protein</fullName>
    </submittedName>
</protein>